<dbReference type="Proteomes" id="UP001589654">
    <property type="component" value="Unassembled WGS sequence"/>
</dbReference>
<reference evidence="1 2" key="1">
    <citation type="submission" date="2024-09" db="EMBL/GenBank/DDBJ databases">
        <authorList>
            <person name="Sun Q."/>
            <person name="Mori K."/>
        </authorList>
    </citation>
    <scope>NUCLEOTIDE SEQUENCE [LARGE SCALE GENOMIC DNA]</scope>
    <source>
        <strain evidence="1 2">CECT 7682</strain>
    </source>
</reference>
<name>A0ABV5J510_9BACT</name>
<proteinExistence type="predicted"/>
<sequence>MIKNTNDGSQQQPYLRVDMNYGGCNELPPFSQGPKGDDREKHEMIQKAGFKGIQDGDPELCKELGLELTAHARMNAVGDLDELLPQWKDGGYNCATLHVGWGMESDAEVDRLVGYVLDNSVKFDLPIYIETHRATITQDMQRTVELTKRFPEVRFNGDFSHWYTGQEMVYGGIENKWEFIQPVFDRVRFMHGRIGNPGCIQVDVGNGENQSYVDHFKEMWTRAFQGFLRSAGEGDYICFTVELLQADIFYARTFKNAQGQEQEEGDRWQQALLYKEFAQSAWQEALKREQKVKA</sequence>
<evidence type="ECO:0008006" key="3">
    <source>
        <dbReference type="Google" id="ProtNLM"/>
    </source>
</evidence>
<dbReference type="EMBL" id="JBHMEW010000055">
    <property type="protein sequence ID" value="MFB9211913.1"/>
    <property type="molecule type" value="Genomic_DNA"/>
</dbReference>
<dbReference type="SUPFAM" id="SSF51658">
    <property type="entry name" value="Xylose isomerase-like"/>
    <property type="match status" value="1"/>
</dbReference>
<dbReference type="Gene3D" id="3.20.20.150">
    <property type="entry name" value="Divalent-metal-dependent TIM barrel enzymes"/>
    <property type="match status" value="1"/>
</dbReference>
<dbReference type="InterPro" id="IPR036237">
    <property type="entry name" value="Xyl_isomerase-like_sf"/>
</dbReference>
<evidence type="ECO:0000313" key="1">
    <source>
        <dbReference type="EMBL" id="MFB9211913.1"/>
    </source>
</evidence>
<evidence type="ECO:0000313" key="2">
    <source>
        <dbReference type="Proteomes" id="UP001589654"/>
    </source>
</evidence>
<dbReference type="RefSeq" id="WP_290247974.1">
    <property type="nucleotide sequence ID" value="NZ_JAUFQT010000001.1"/>
</dbReference>
<accession>A0ABV5J510</accession>
<gene>
    <name evidence="1" type="ORF">ACFFUR_08850</name>
</gene>
<organism evidence="1 2">
    <name type="scientific">Echinicola jeungdonensis</name>
    <dbReference type="NCBI Taxonomy" id="709343"/>
    <lineage>
        <taxon>Bacteria</taxon>
        <taxon>Pseudomonadati</taxon>
        <taxon>Bacteroidota</taxon>
        <taxon>Cytophagia</taxon>
        <taxon>Cytophagales</taxon>
        <taxon>Cyclobacteriaceae</taxon>
        <taxon>Echinicola</taxon>
    </lineage>
</organism>
<protein>
    <recommendedName>
        <fullName evidence="3">Sugar phosphate isomerase/epimerase</fullName>
    </recommendedName>
</protein>
<keyword evidence="2" id="KW-1185">Reference proteome</keyword>
<comment type="caution">
    <text evidence="1">The sequence shown here is derived from an EMBL/GenBank/DDBJ whole genome shotgun (WGS) entry which is preliminary data.</text>
</comment>